<comment type="caution">
    <text evidence="1">The sequence shown here is derived from an EMBL/GenBank/DDBJ whole genome shotgun (WGS) entry which is preliminary data.</text>
</comment>
<dbReference type="AlphaFoldDB" id="A0AAE0HNB3"/>
<reference evidence="1" key="1">
    <citation type="journal article" date="2023" name="Mol. Phylogenet. Evol.">
        <title>Genome-scale phylogeny and comparative genomics of the fungal order Sordariales.</title>
        <authorList>
            <person name="Hensen N."/>
            <person name="Bonometti L."/>
            <person name="Westerberg I."/>
            <person name="Brannstrom I.O."/>
            <person name="Guillou S."/>
            <person name="Cros-Aarteil S."/>
            <person name="Calhoun S."/>
            <person name="Haridas S."/>
            <person name="Kuo A."/>
            <person name="Mondo S."/>
            <person name="Pangilinan J."/>
            <person name="Riley R."/>
            <person name="LaButti K."/>
            <person name="Andreopoulos B."/>
            <person name="Lipzen A."/>
            <person name="Chen C."/>
            <person name="Yan M."/>
            <person name="Daum C."/>
            <person name="Ng V."/>
            <person name="Clum A."/>
            <person name="Steindorff A."/>
            <person name="Ohm R.A."/>
            <person name="Martin F."/>
            <person name="Silar P."/>
            <person name="Natvig D.O."/>
            <person name="Lalanne C."/>
            <person name="Gautier V."/>
            <person name="Ament-Velasquez S.L."/>
            <person name="Kruys A."/>
            <person name="Hutchinson M.I."/>
            <person name="Powell A.J."/>
            <person name="Barry K."/>
            <person name="Miller A.N."/>
            <person name="Grigoriev I.V."/>
            <person name="Debuchy R."/>
            <person name="Gladieux P."/>
            <person name="Hiltunen Thoren M."/>
            <person name="Johannesson H."/>
        </authorList>
    </citation>
    <scope>NUCLEOTIDE SEQUENCE</scope>
    <source>
        <strain evidence="1">CBS 168.71</strain>
    </source>
</reference>
<accession>A0AAE0HNB3</accession>
<protein>
    <submittedName>
        <fullName evidence="1">Uncharacterized protein</fullName>
    </submittedName>
</protein>
<dbReference type="Proteomes" id="UP001278766">
    <property type="component" value="Unassembled WGS sequence"/>
</dbReference>
<evidence type="ECO:0000313" key="2">
    <source>
        <dbReference type="Proteomes" id="UP001278766"/>
    </source>
</evidence>
<proteinExistence type="predicted"/>
<dbReference type="EMBL" id="JAUEPN010000001">
    <property type="protein sequence ID" value="KAK3299737.1"/>
    <property type="molecule type" value="Genomic_DNA"/>
</dbReference>
<organism evidence="1 2">
    <name type="scientific">Chaetomium fimeti</name>
    <dbReference type="NCBI Taxonomy" id="1854472"/>
    <lineage>
        <taxon>Eukaryota</taxon>
        <taxon>Fungi</taxon>
        <taxon>Dikarya</taxon>
        <taxon>Ascomycota</taxon>
        <taxon>Pezizomycotina</taxon>
        <taxon>Sordariomycetes</taxon>
        <taxon>Sordariomycetidae</taxon>
        <taxon>Sordariales</taxon>
        <taxon>Chaetomiaceae</taxon>
        <taxon>Chaetomium</taxon>
    </lineage>
</organism>
<dbReference type="GeneID" id="87839564"/>
<gene>
    <name evidence="1" type="ORF">B0H64DRAFT_379040</name>
</gene>
<name>A0AAE0HNB3_9PEZI</name>
<evidence type="ECO:0000313" key="1">
    <source>
        <dbReference type="EMBL" id="KAK3299737.1"/>
    </source>
</evidence>
<dbReference type="RefSeq" id="XP_062663251.1">
    <property type="nucleotide sequence ID" value="XM_062802616.1"/>
</dbReference>
<keyword evidence="2" id="KW-1185">Reference proteome</keyword>
<sequence length="152" mass="16440">MPSKANSVDDPEVTIRLKYGIHTVFISAMLDWPFSRLTAELLSILRERYPNGLTTSIGPPQLVAVPASDSDVKVAYALPKNPGDLTQGWKTINARETDILGKKGVTDMSSVAFAFLETDANETQAVFAVEVPTLDEEAALGEEEDLGDSEIS</sequence>
<reference evidence="1" key="2">
    <citation type="submission" date="2023-06" db="EMBL/GenBank/DDBJ databases">
        <authorList>
            <consortium name="Lawrence Berkeley National Laboratory"/>
            <person name="Haridas S."/>
            <person name="Hensen N."/>
            <person name="Bonometti L."/>
            <person name="Westerberg I."/>
            <person name="Brannstrom I.O."/>
            <person name="Guillou S."/>
            <person name="Cros-Aarteil S."/>
            <person name="Calhoun S."/>
            <person name="Kuo A."/>
            <person name="Mondo S."/>
            <person name="Pangilinan J."/>
            <person name="Riley R."/>
            <person name="Labutti K."/>
            <person name="Andreopoulos B."/>
            <person name="Lipzen A."/>
            <person name="Chen C."/>
            <person name="Yanf M."/>
            <person name="Daum C."/>
            <person name="Ng V."/>
            <person name="Clum A."/>
            <person name="Steindorff A."/>
            <person name="Ohm R."/>
            <person name="Martin F."/>
            <person name="Silar P."/>
            <person name="Natvig D."/>
            <person name="Lalanne C."/>
            <person name="Gautier V."/>
            <person name="Ament-Velasquez S.L."/>
            <person name="Kruys A."/>
            <person name="Hutchinson M.I."/>
            <person name="Powell A.J."/>
            <person name="Barry K."/>
            <person name="Miller A.N."/>
            <person name="Grigoriev I.V."/>
            <person name="Debuchy R."/>
            <person name="Gladieux P."/>
            <person name="Thoren M.H."/>
            <person name="Johannesson H."/>
        </authorList>
    </citation>
    <scope>NUCLEOTIDE SEQUENCE</scope>
    <source>
        <strain evidence="1">CBS 168.71</strain>
    </source>
</reference>